<dbReference type="EMBL" id="JAPFFK010000019">
    <property type="protein sequence ID" value="KAJ6686101.1"/>
    <property type="molecule type" value="Genomic_DNA"/>
</dbReference>
<accession>A0A9Q0PDC6</accession>
<sequence length="63" mass="7389">MMRKMRGFKGWKTVCPDLNLDLQSDGDPPTWWQRFRPIRNSMQVEVKALIENHQLGPSFKKGS</sequence>
<dbReference type="AlphaFoldDB" id="A0A9Q0PDC6"/>
<protein>
    <submittedName>
        <fullName evidence="1">Uncharacterized protein</fullName>
    </submittedName>
</protein>
<keyword evidence="2" id="KW-1185">Reference proteome</keyword>
<reference evidence="1" key="2">
    <citation type="journal article" date="2023" name="Int. J. Mol. Sci.">
        <title>De Novo Assembly and Annotation of 11 Diverse Shrub Willow (Salix) Genomes Reveals Novel Gene Organization in Sex-Linked Regions.</title>
        <authorList>
            <person name="Hyden B."/>
            <person name="Feng K."/>
            <person name="Yates T.B."/>
            <person name="Jawdy S."/>
            <person name="Cereghino C."/>
            <person name="Smart L.B."/>
            <person name="Muchero W."/>
        </authorList>
    </citation>
    <scope>NUCLEOTIDE SEQUENCE</scope>
    <source>
        <tissue evidence="1">Shoot tip</tissue>
    </source>
</reference>
<comment type="caution">
    <text evidence="1">The sequence shown here is derived from an EMBL/GenBank/DDBJ whole genome shotgun (WGS) entry which is preliminary data.</text>
</comment>
<organism evidence="1 2">
    <name type="scientific">Salix purpurea</name>
    <name type="common">Purple osier willow</name>
    <dbReference type="NCBI Taxonomy" id="77065"/>
    <lineage>
        <taxon>Eukaryota</taxon>
        <taxon>Viridiplantae</taxon>
        <taxon>Streptophyta</taxon>
        <taxon>Embryophyta</taxon>
        <taxon>Tracheophyta</taxon>
        <taxon>Spermatophyta</taxon>
        <taxon>Magnoliopsida</taxon>
        <taxon>eudicotyledons</taxon>
        <taxon>Gunneridae</taxon>
        <taxon>Pentapetalae</taxon>
        <taxon>rosids</taxon>
        <taxon>fabids</taxon>
        <taxon>Malpighiales</taxon>
        <taxon>Salicaceae</taxon>
        <taxon>Saliceae</taxon>
        <taxon>Salix</taxon>
    </lineage>
</organism>
<name>A0A9Q0PDC6_SALPP</name>
<dbReference type="Proteomes" id="UP001151532">
    <property type="component" value="Chromosome 2"/>
</dbReference>
<proteinExistence type="predicted"/>
<reference evidence="1" key="1">
    <citation type="submission" date="2022-11" db="EMBL/GenBank/DDBJ databases">
        <authorList>
            <person name="Hyden B.L."/>
            <person name="Feng K."/>
            <person name="Yates T."/>
            <person name="Jawdy S."/>
            <person name="Smart L.B."/>
            <person name="Muchero W."/>
        </authorList>
    </citation>
    <scope>NUCLEOTIDE SEQUENCE</scope>
    <source>
        <tissue evidence="1">Shoot tip</tissue>
    </source>
</reference>
<evidence type="ECO:0000313" key="2">
    <source>
        <dbReference type="Proteomes" id="UP001151532"/>
    </source>
</evidence>
<gene>
    <name evidence="1" type="ORF">OIU79_015988</name>
</gene>
<evidence type="ECO:0000313" key="1">
    <source>
        <dbReference type="EMBL" id="KAJ6686101.1"/>
    </source>
</evidence>